<dbReference type="GO" id="GO:0008897">
    <property type="term" value="F:holo-[acyl-carrier-protein] synthase activity"/>
    <property type="evidence" value="ECO:0007669"/>
    <property type="project" value="InterPro"/>
</dbReference>
<proteinExistence type="predicted"/>
<dbReference type="SUPFAM" id="SSF56214">
    <property type="entry name" value="4'-phosphopantetheinyl transferase"/>
    <property type="match status" value="1"/>
</dbReference>
<dbReference type="OMA" id="HDGEYVF"/>
<protein>
    <submittedName>
        <fullName evidence="1">Uncharacterized protein</fullName>
    </submittedName>
</protein>
<dbReference type="GO" id="GO:0000287">
    <property type="term" value="F:magnesium ion binding"/>
    <property type="evidence" value="ECO:0007669"/>
    <property type="project" value="InterPro"/>
</dbReference>
<gene>
    <name evidence="1" type="ORF">WOLCODRAFT_89238</name>
</gene>
<sequence>MGILGIGVDVLHVSRLAALIERRSAQRLASRILSAFSVKEAAYKAIYPVSRPTWKDLTLHGMETGPGGRKPRLEFQPSVPLPEVGQIHASVSHDGNYVFTTVIVERFH</sequence>
<keyword evidence="2" id="KW-1185">Reference proteome</keyword>
<dbReference type="InterPro" id="IPR037143">
    <property type="entry name" value="4-PPantetheinyl_Trfase_dom_sf"/>
</dbReference>
<name>A0A2H3JXC4_WOLCO</name>
<dbReference type="STRING" id="742152.A0A2H3JXC4"/>
<dbReference type="OrthoDB" id="15433at2759"/>
<evidence type="ECO:0000313" key="2">
    <source>
        <dbReference type="Proteomes" id="UP000218811"/>
    </source>
</evidence>
<dbReference type="AlphaFoldDB" id="A0A2H3JXC4"/>
<dbReference type="Proteomes" id="UP000218811">
    <property type="component" value="Unassembled WGS sequence"/>
</dbReference>
<dbReference type="EMBL" id="KB468113">
    <property type="protein sequence ID" value="PCH41384.1"/>
    <property type="molecule type" value="Genomic_DNA"/>
</dbReference>
<accession>A0A2H3JXC4</accession>
<organism evidence="1 2">
    <name type="scientific">Wolfiporia cocos (strain MD-104)</name>
    <name type="common">Brown rot fungus</name>
    <dbReference type="NCBI Taxonomy" id="742152"/>
    <lineage>
        <taxon>Eukaryota</taxon>
        <taxon>Fungi</taxon>
        <taxon>Dikarya</taxon>
        <taxon>Basidiomycota</taxon>
        <taxon>Agaricomycotina</taxon>
        <taxon>Agaricomycetes</taxon>
        <taxon>Polyporales</taxon>
        <taxon>Phaeolaceae</taxon>
        <taxon>Wolfiporia</taxon>
    </lineage>
</organism>
<reference evidence="1 2" key="1">
    <citation type="journal article" date="2012" name="Science">
        <title>The Paleozoic origin of enzymatic lignin decomposition reconstructed from 31 fungal genomes.</title>
        <authorList>
            <person name="Floudas D."/>
            <person name="Binder M."/>
            <person name="Riley R."/>
            <person name="Barry K."/>
            <person name="Blanchette R.A."/>
            <person name="Henrissat B."/>
            <person name="Martinez A.T."/>
            <person name="Otillar R."/>
            <person name="Spatafora J.W."/>
            <person name="Yadav J.S."/>
            <person name="Aerts A."/>
            <person name="Benoit I."/>
            <person name="Boyd A."/>
            <person name="Carlson A."/>
            <person name="Copeland A."/>
            <person name="Coutinho P.M."/>
            <person name="de Vries R.P."/>
            <person name="Ferreira P."/>
            <person name="Findley K."/>
            <person name="Foster B."/>
            <person name="Gaskell J."/>
            <person name="Glotzer D."/>
            <person name="Gorecki P."/>
            <person name="Heitman J."/>
            <person name="Hesse C."/>
            <person name="Hori C."/>
            <person name="Igarashi K."/>
            <person name="Jurgens J.A."/>
            <person name="Kallen N."/>
            <person name="Kersten P."/>
            <person name="Kohler A."/>
            <person name="Kuees U."/>
            <person name="Kumar T.K.A."/>
            <person name="Kuo A."/>
            <person name="LaButti K."/>
            <person name="Larrondo L.F."/>
            <person name="Lindquist E."/>
            <person name="Ling A."/>
            <person name="Lombard V."/>
            <person name="Lucas S."/>
            <person name="Lundell T."/>
            <person name="Martin R."/>
            <person name="McLaughlin D.J."/>
            <person name="Morgenstern I."/>
            <person name="Morin E."/>
            <person name="Murat C."/>
            <person name="Nagy L.G."/>
            <person name="Nolan M."/>
            <person name="Ohm R.A."/>
            <person name="Patyshakuliyeva A."/>
            <person name="Rokas A."/>
            <person name="Ruiz-Duenas F.J."/>
            <person name="Sabat G."/>
            <person name="Salamov A."/>
            <person name="Samejima M."/>
            <person name="Schmutz J."/>
            <person name="Slot J.C."/>
            <person name="St John F."/>
            <person name="Stenlid J."/>
            <person name="Sun H."/>
            <person name="Sun S."/>
            <person name="Syed K."/>
            <person name="Tsang A."/>
            <person name="Wiebenga A."/>
            <person name="Young D."/>
            <person name="Pisabarro A."/>
            <person name="Eastwood D.C."/>
            <person name="Martin F."/>
            <person name="Cullen D."/>
            <person name="Grigoriev I.V."/>
            <person name="Hibbett D.S."/>
        </authorList>
    </citation>
    <scope>NUCLEOTIDE SEQUENCE [LARGE SCALE GENOMIC DNA]</scope>
    <source>
        <strain evidence="1 2">MD-104</strain>
    </source>
</reference>
<dbReference type="Gene3D" id="3.90.470.20">
    <property type="entry name" value="4'-phosphopantetheinyl transferase domain"/>
    <property type="match status" value="1"/>
</dbReference>
<evidence type="ECO:0000313" key="1">
    <source>
        <dbReference type="EMBL" id="PCH41384.1"/>
    </source>
</evidence>